<proteinExistence type="predicted"/>
<evidence type="ECO:0000313" key="1">
    <source>
        <dbReference type="EMBL" id="TFK43007.1"/>
    </source>
</evidence>
<organism evidence="1 2">
    <name type="scientific">Crucibulum laeve</name>
    <dbReference type="NCBI Taxonomy" id="68775"/>
    <lineage>
        <taxon>Eukaryota</taxon>
        <taxon>Fungi</taxon>
        <taxon>Dikarya</taxon>
        <taxon>Basidiomycota</taxon>
        <taxon>Agaricomycotina</taxon>
        <taxon>Agaricomycetes</taxon>
        <taxon>Agaricomycetidae</taxon>
        <taxon>Agaricales</taxon>
        <taxon>Agaricineae</taxon>
        <taxon>Nidulariaceae</taxon>
        <taxon>Crucibulum</taxon>
    </lineage>
</organism>
<dbReference type="AlphaFoldDB" id="A0A5C3MDL6"/>
<accession>A0A5C3MDL6</accession>
<name>A0A5C3MDL6_9AGAR</name>
<sequence>MTQDCEASKLNELLENRAAPKWIVTTDRSEIDSQADPPLPQRINSGLKILLLTINSSKGGRQATFTPIIPPTPTGRYSVAGRVTAGETKPIVHFETSRRARNRREHPRIVIFAYYPTPRDKLRGRSLIDVTQESTCGYRSLGDRTPEKLVSLLTAHLAVYQRRNQQYA</sequence>
<gene>
    <name evidence="1" type="ORF">BDQ12DRAFT_663112</name>
</gene>
<dbReference type="Proteomes" id="UP000308652">
    <property type="component" value="Unassembled WGS sequence"/>
</dbReference>
<evidence type="ECO:0000313" key="2">
    <source>
        <dbReference type="Proteomes" id="UP000308652"/>
    </source>
</evidence>
<reference evidence="1 2" key="1">
    <citation type="journal article" date="2019" name="Nat. Ecol. Evol.">
        <title>Megaphylogeny resolves global patterns of mushroom evolution.</title>
        <authorList>
            <person name="Varga T."/>
            <person name="Krizsan K."/>
            <person name="Foldi C."/>
            <person name="Dima B."/>
            <person name="Sanchez-Garcia M."/>
            <person name="Sanchez-Ramirez S."/>
            <person name="Szollosi G.J."/>
            <person name="Szarkandi J.G."/>
            <person name="Papp V."/>
            <person name="Albert L."/>
            <person name="Andreopoulos W."/>
            <person name="Angelini C."/>
            <person name="Antonin V."/>
            <person name="Barry K.W."/>
            <person name="Bougher N.L."/>
            <person name="Buchanan P."/>
            <person name="Buyck B."/>
            <person name="Bense V."/>
            <person name="Catcheside P."/>
            <person name="Chovatia M."/>
            <person name="Cooper J."/>
            <person name="Damon W."/>
            <person name="Desjardin D."/>
            <person name="Finy P."/>
            <person name="Geml J."/>
            <person name="Haridas S."/>
            <person name="Hughes K."/>
            <person name="Justo A."/>
            <person name="Karasinski D."/>
            <person name="Kautmanova I."/>
            <person name="Kiss B."/>
            <person name="Kocsube S."/>
            <person name="Kotiranta H."/>
            <person name="LaButti K.M."/>
            <person name="Lechner B.E."/>
            <person name="Liimatainen K."/>
            <person name="Lipzen A."/>
            <person name="Lukacs Z."/>
            <person name="Mihaltcheva S."/>
            <person name="Morgado L.N."/>
            <person name="Niskanen T."/>
            <person name="Noordeloos M.E."/>
            <person name="Ohm R.A."/>
            <person name="Ortiz-Santana B."/>
            <person name="Ovrebo C."/>
            <person name="Racz N."/>
            <person name="Riley R."/>
            <person name="Savchenko A."/>
            <person name="Shiryaev A."/>
            <person name="Soop K."/>
            <person name="Spirin V."/>
            <person name="Szebenyi C."/>
            <person name="Tomsovsky M."/>
            <person name="Tulloss R.E."/>
            <person name="Uehling J."/>
            <person name="Grigoriev I.V."/>
            <person name="Vagvolgyi C."/>
            <person name="Papp T."/>
            <person name="Martin F.M."/>
            <person name="Miettinen O."/>
            <person name="Hibbett D.S."/>
            <person name="Nagy L.G."/>
        </authorList>
    </citation>
    <scope>NUCLEOTIDE SEQUENCE [LARGE SCALE GENOMIC DNA]</scope>
    <source>
        <strain evidence="1 2">CBS 166.37</strain>
    </source>
</reference>
<dbReference type="EMBL" id="ML213592">
    <property type="protein sequence ID" value="TFK43007.1"/>
    <property type="molecule type" value="Genomic_DNA"/>
</dbReference>
<keyword evidence="2" id="KW-1185">Reference proteome</keyword>
<protein>
    <submittedName>
        <fullName evidence="1">Uncharacterized protein</fullName>
    </submittedName>
</protein>